<evidence type="ECO:0000313" key="5">
    <source>
        <dbReference type="Proteomes" id="UP000000305"/>
    </source>
</evidence>
<feature type="domain" description="RET cysteine rich" evidence="3">
    <location>
        <begin position="463"/>
        <end position="520"/>
    </location>
</feature>
<feature type="domain" description="RET cysteine rich" evidence="3">
    <location>
        <begin position="377"/>
        <end position="432"/>
    </location>
</feature>
<feature type="non-terminal residue" evidence="4">
    <location>
        <position position="606"/>
    </location>
</feature>
<dbReference type="HOGENOM" id="CLU_451006_0_0_1"/>
<proteinExistence type="predicted"/>
<keyword evidence="2" id="KW-0812">Transmembrane</keyword>
<dbReference type="Pfam" id="PF22540">
    <property type="entry name" value="RET_CRD"/>
    <property type="match status" value="2"/>
</dbReference>
<dbReference type="EMBL" id="GL732524">
    <property type="protein sequence ID" value="EFX89397.1"/>
    <property type="molecule type" value="Genomic_DNA"/>
</dbReference>
<protein>
    <recommendedName>
        <fullName evidence="3">RET cysteine rich domain-containing protein</fullName>
    </recommendedName>
</protein>
<dbReference type="KEGG" id="dpx:DAPPUDRAFT_94999"/>
<feature type="transmembrane region" description="Helical" evidence="2">
    <location>
        <begin position="583"/>
        <end position="604"/>
    </location>
</feature>
<accession>E9FTN8</accession>
<evidence type="ECO:0000256" key="1">
    <source>
        <dbReference type="SAM" id="MobiDB-lite"/>
    </source>
</evidence>
<gene>
    <name evidence="4" type="ORF">DAPPUDRAFT_94999</name>
</gene>
<dbReference type="InParanoid" id="E9FTN8"/>
<organism evidence="4 5">
    <name type="scientific">Daphnia pulex</name>
    <name type="common">Water flea</name>
    <dbReference type="NCBI Taxonomy" id="6669"/>
    <lineage>
        <taxon>Eukaryota</taxon>
        <taxon>Metazoa</taxon>
        <taxon>Ecdysozoa</taxon>
        <taxon>Arthropoda</taxon>
        <taxon>Crustacea</taxon>
        <taxon>Branchiopoda</taxon>
        <taxon>Diplostraca</taxon>
        <taxon>Cladocera</taxon>
        <taxon>Anomopoda</taxon>
        <taxon>Daphniidae</taxon>
        <taxon>Daphnia</taxon>
    </lineage>
</organism>
<feature type="region of interest" description="Disordered" evidence="1">
    <location>
        <begin position="521"/>
        <end position="556"/>
    </location>
</feature>
<dbReference type="OrthoDB" id="6337809at2759"/>
<keyword evidence="2" id="KW-0472">Membrane</keyword>
<feature type="compositionally biased region" description="Polar residues" evidence="1">
    <location>
        <begin position="542"/>
        <end position="556"/>
    </location>
</feature>
<dbReference type="Proteomes" id="UP000000305">
    <property type="component" value="Unassembled WGS sequence"/>
</dbReference>
<evidence type="ECO:0000259" key="3">
    <source>
        <dbReference type="Pfam" id="PF22540"/>
    </source>
</evidence>
<dbReference type="STRING" id="6669.E9FTN8"/>
<sequence length="606" mass="66952">MFHKNDHSCLFNVGPGLELQESGLLSTAARLDRELKAHIPFQLVCTINGPFSTDATITTLITIDQNMTLVVEDEDDNAPSLQNPNEQQIIDVYLKDQGIIQEKDLLNKPVMVLDDDSDRINRFRLTLFPPEDKAHRLISTLLKLEHTVWSLVRPETGVPRSVMSIGLVGAATSRHLVLADDCNVTVIIEDTSLLPGYGDKQVAFHLRIHTGYPPNVTSSLQRPQWMKYPIPASAETSSSDSALFAERDGVWTRWLNATVGRSACRYTRVANLYPHGYQQDGQRPVDFRILEGLHPNENPAFSITADEGILYVSHPESLAELSNKNSLNLRIGWDLIPVDASGVQQNGSAVFRIDIVDSNHLLVDSSEAVECDAAQYCAKFRTETGCNEVVGSVATDQRGCAWRRSDSNNTVNGPSRMYQTCSPDLTTCPDGYVITYSISDFELLKKSIRHFKTFQHLSLFFSYCDELEALSWEICPQDCTEKVLGTHFKLNQAATGKSRGIASAAGICSCGDAHSRDCSCMPPPPESTSDTNFDNPDDSEETGNVINNNGKTGSRESSTNVVNFVQYTAGRNLDNTCDTTCRVLVGAIAAFVLLALPTALFIYWRK</sequence>
<name>E9FTN8_DAPPU</name>
<dbReference type="InterPro" id="IPR055162">
    <property type="entry name" value="RET_CRD"/>
</dbReference>
<keyword evidence="5" id="KW-1185">Reference proteome</keyword>
<evidence type="ECO:0000313" key="4">
    <source>
        <dbReference type="EMBL" id="EFX89397.1"/>
    </source>
</evidence>
<dbReference type="eggNOG" id="KOG0200">
    <property type="taxonomic scope" value="Eukaryota"/>
</dbReference>
<reference evidence="4 5" key="1">
    <citation type="journal article" date="2011" name="Science">
        <title>The ecoresponsive genome of Daphnia pulex.</title>
        <authorList>
            <person name="Colbourne J.K."/>
            <person name="Pfrender M.E."/>
            <person name="Gilbert D."/>
            <person name="Thomas W.K."/>
            <person name="Tucker A."/>
            <person name="Oakley T.H."/>
            <person name="Tokishita S."/>
            <person name="Aerts A."/>
            <person name="Arnold G.J."/>
            <person name="Basu M.K."/>
            <person name="Bauer D.J."/>
            <person name="Caceres C.E."/>
            <person name="Carmel L."/>
            <person name="Casola C."/>
            <person name="Choi J.H."/>
            <person name="Detter J.C."/>
            <person name="Dong Q."/>
            <person name="Dusheyko S."/>
            <person name="Eads B.D."/>
            <person name="Frohlich T."/>
            <person name="Geiler-Samerotte K.A."/>
            <person name="Gerlach D."/>
            <person name="Hatcher P."/>
            <person name="Jogdeo S."/>
            <person name="Krijgsveld J."/>
            <person name="Kriventseva E.V."/>
            <person name="Kultz D."/>
            <person name="Laforsch C."/>
            <person name="Lindquist E."/>
            <person name="Lopez J."/>
            <person name="Manak J.R."/>
            <person name="Muller J."/>
            <person name="Pangilinan J."/>
            <person name="Patwardhan R.P."/>
            <person name="Pitluck S."/>
            <person name="Pritham E.J."/>
            <person name="Rechtsteiner A."/>
            <person name="Rho M."/>
            <person name="Rogozin I.B."/>
            <person name="Sakarya O."/>
            <person name="Salamov A."/>
            <person name="Schaack S."/>
            <person name="Shapiro H."/>
            <person name="Shiga Y."/>
            <person name="Skalitzky C."/>
            <person name="Smith Z."/>
            <person name="Souvorov A."/>
            <person name="Sung W."/>
            <person name="Tang Z."/>
            <person name="Tsuchiya D."/>
            <person name="Tu H."/>
            <person name="Vos H."/>
            <person name="Wang M."/>
            <person name="Wolf Y.I."/>
            <person name="Yamagata H."/>
            <person name="Yamada T."/>
            <person name="Ye Y."/>
            <person name="Shaw J.R."/>
            <person name="Andrews J."/>
            <person name="Crease T.J."/>
            <person name="Tang H."/>
            <person name="Lucas S.M."/>
            <person name="Robertson H.M."/>
            <person name="Bork P."/>
            <person name="Koonin E.V."/>
            <person name="Zdobnov E.M."/>
            <person name="Grigoriev I.V."/>
            <person name="Lynch M."/>
            <person name="Boore J.L."/>
        </authorList>
    </citation>
    <scope>NUCLEOTIDE SEQUENCE [LARGE SCALE GENOMIC DNA]</scope>
</reference>
<dbReference type="CDD" id="cd11304">
    <property type="entry name" value="Cadherin_repeat"/>
    <property type="match status" value="1"/>
</dbReference>
<dbReference type="AlphaFoldDB" id="E9FTN8"/>
<keyword evidence="2" id="KW-1133">Transmembrane helix</keyword>
<evidence type="ECO:0000256" key="2">
    <source>
        <dbReference type="SAM" id="Phobius"/>
    </source>
</evidence>